<dbReference type="SUPFAM" id="SSF117396">
    <property type="entry name" value="TM1631-like"/>
    <property type="match status" value="1"/>
</dbReference>
<organism evidence="1 2">
    <name type="scientific">Chitinophaga chungangae</name>
    <dbReference type="NCBI Taxonomy" id="2821488"/>
    <lineage>
        <taxon>Bacteria</taxon>
        <taxon>Pseudomonadati</taxon>
        <taxon>Bacteroidota</taxon>
        <taxon>Chitinophagia</taxon>
        <taxon>Chitinophagales</taxon>
        <taxon>Chitinophagaceae</taxon>
        <taxon>Chitinophaga</taxon>
    </lineage>
</organism>
<dbReference type="InterPro" id="IPR002763">
    <property type="entry name" value="DUF72"/>
</dbReference>
<keyword evidence="2" id="KW-1185">Reference proteome</keyword>
<evidence type="ECO:0000313" key="1">
    <source>
        <dbReference type="EMBL" id="MBO9151642.1"/>
    </source>
</evidence>
<name>A0ABS3YAC9_9BACT</name>
<dbReference type="InterPro" id="IPR036520">
    <property type="entry name" value="UPF0759_sf"/>
</dbReference>
<accession>A0ABS3YAC9</accession>
<dbReference type="RefSeq" id="WP_209144038.1">
    <property type="nucleotide sequence ID" value="NZ_JAGHKP010000001.1"/>
</dbReference>
<dbReference type="Gene3D" id="3.20.20.410">
    <property type="entry name" value="Protein of unknown function UPF0759"/>
    <property type="match status" value="1"/>
</dbReference>
<proteinExistence type="predicted"/>
<evidence type="ECO:0000313" key="2">
    <source>
        <dbReference type="Proteomes" id="UP000679126"/>
    </source>
</evidence>
<comment type="caution">
    <text evidence="1">The sequence shown here is derived from an EMBL/GenBank/DDBJ whole genome shotgun (WGS) entry which is preliminary data.</text>
</comment>
<dbReference type="Proteomes" id="UP000679126">
    <property type="component" value="Unassembled WGS sequence"/>
</dbReference>
<sequence length="244" mass="29023">MKQGKVYIGTSGWVYKHWKDRFYPEELKTKDWFGYFTERFGTVEINNSFYRLPDIKTFNAWRDAVPEGFIYAVKASRFMTHMKKLIVDKSSITKFFRRAFHLEEKLGPVLFQLPPSFGVNAERLEKFLEALPEGLRYTFEFRDHSWYTDEIYALLRKHEAAFCIYELEHHVSPLEVTAGFIYIRLHGPGGKYQGNYSDNGLRKWAAFCKKWRKKGKDVYVYFDNDQEAYAAFNALKLRELVEKH</sequence>
<dbReference type="Pfam" id="PF01904">
    <property type="entry name" value="DUF72"/>
    <property type="match status" value="1"/>
</dbReference>
<dbReference type="PANTHER" id="PTHR30348:SF4">
    <property type="entry name" value="DUF72 DOMAIN-CONTAINING PROTEIN"/>
    <property type="match status" value="1"/>
</dbReference>
<dbReference type="PANTHER" id="PTHR30348">
    <property type="entry name" value="UNCHARACTERIZED PROTEIN YECE"/>
    <property type="match status" value="1"/>
</dbReference>
<protein>
    <submittedName>
        <fullName evidence="1">DUF72 domain-containing protein</fullName>
    </submittedName>
</protein>
<dbReference type="EMBL" id="JAGHKP010000001">
    <property type="protein sequence ID" value="MBO9151642.1"/>
    <property type="molecule type" value="Genomic_DNA"/>
</dbReference>
<gene>
    <name evidence="1" type="ORF">J7I43_05450</name>
</gene>
<reference evidence="2" key="1">
    <citation type="submission" date="2021-03" db="EMBL/GenBank/DDBJ databases">
        <title>Assistant Professor.</title>
        <authorList>
            <person name="Huq M.A."/>
        </authorList>
    </citation>
    <scope>NUCLEOTIDE SEQUENCE [LARGE SCALE GENOMIC DNA]</scope>
    <source>
        <strain evidence="2">MAH-28</strain>
    </source>
</reference>